<evidence type="ECO:0000313" key="2">
    <source>
        <dbReference type="Proteomes" id="UP000050795"/>
    </source>
</evidence>
<evidence type="ECO:0000256" key="1">
    <source>
        <dbReference type="SAM" id="MobiDB-lite"/>
    </source>
</evidence>
<proteinExistence type="predicted"/>
<sequence>MKSKQTNNSDDLNDEVGEESDTDLPVALSFTQQAKQRELHQKQINKAIIEARLKRKAIRKAKHNKQGQTVHHPKDKEVDDEVQFSPPNEQQKLKEKDPLEEEFNFPGHFKASDHLHCEEADDDDGDDEDQSSVHNERSFSDIAEDKSVYGNESDEGYDGSEEQDRRKPKSILFDDIDSSTVDPDDEQNSKNSDLTSWDHKTWKKINRLNGIHVRILDSANIERTARQTCNSFRQNHLFSSSYSGRYGDVKRIAPNTLRNLSRKKKALASGR</sequence>
<reference evidence="2" key="1">
    <citation type="submission" date="2022-06" db="EMBL/GenBank/DDBJ databases">
        <authorList>
            <person name="Berger JAMES D."/>
            <person name="Berger JAMES D."/>
        </authorList>
    </citation>
    <scope>NUCLEOTIDE SEQUENCE [LARGE SCALE GENOMIC DNA]</scope>
</reference>
<feature type="region of interest" description="Disordered" evidence="1">
    <location>
        <begin position="55"/>
        <end position="194"/>
    </location>
</feature>
<dbReference type="Proteomes" id="UP000050795">
    <property type="component" value="Unassembled WGS sequence"/>
</dbReference>
<feature type="region of interest" description="Disordered" evidence="1">
    <location>
        <begin position="1"/>
        <end position="39"/>
    </location>
</feature>
<feature type="compositionally biased region" description="Acidic residues" evidence="1">
    <location>
        <begin position="174"/>
        <end position="186"/>
    </location>
</feature>
<reference evidence="3" key="2">
    <citation type="submission" date="2023-11" db="UniProtKB">
        <authorList>
            <consortium name="WormBaseParasite"/>
        </authorList>
    </citation>
    <scope>IDENTIFICATION</scope>
</reference>
<evidence type="ECO:0000313" key="3">
    <source>
        <dbReference type="WBParaSite" id="TREG1_64570.1"/>
    </source>
</evidence>
<keyword evidence="2" id="KW-1185">Reference proteome</keyword>
<dbReference type="AlphaFoldDB" id="A0AA85K5Y4"/>
<feature type="compositionally biased region" description="Acidic residues" evidence="1">
    <location>
        <begin position="152"/>
        <end position="161"/>
    </location>
</feature>
<feature type="compositionally biased region" description="Polar residues" evidence="1">
    <location>
        <begin position="1"/>
        <end position="10"/>
    </location>
</feature>
<feature type="compositionally biased region" description="Acidic residues" evidence="1">
    <location>
        <begin position="11"/>
        <end position="22"/>
    </location>
</feature>
<feature type="compositionally biased region" description="Basic residues" evidence="1">
    <location>
        <begin position="55"/>
        <end position="65"/>
    </location>
</feature>
<feature type="compositionally biased region" description="Basic and acidic residues" evidence="1">
    <location>
        <begin position="134"/>
        <end position="147"/>
    </location>
</feature>
<organism evidence="2 3">
    <name type="scientific">Trichobilharzia regenti</name>
    <name type="common">Nasal bird schistosome</name>
    <dbReference type="NCBI Taxonomy" id="157069"/>
    <lineage>
        <taxon>Eukaryota</taxon>
        <taxon>Metazoa</taxon>
        <taxon>Spiralia</taxon>
        <taxon>Lophotrochozoa</taxon>
        <taxon>Platyhelminthes</taxon>
        <taxon>Trematoda</taxon>
        <taxon>Digenea</taxon>
        <taxon>Strigeidida</taxon>
        <taxon>Schistosomatoidea</taxon>
        <taxon>Schistosomatidae</taxon>
        <taxon>Trichobilharzia</taxon>
    </lineage>
</organism>
<name>A0AA85K5Y4_TRIRE</name>
<dbReference type="WBParaSite" id="TREG1_64570.1">
    <property type="protein sequence ID" value="TREG1_64570.1"/>
    <property type="gene ID" value="TREG1_64570"/>
</dbReference>
<accession>A0AA85K5Y4</accession>
<protein>
    <submittedName>
        <fullName evidence="3">Uncharacterized protein</fullName>
    </submittedName>
</protein>
<feature type="compositionally biased region" description="Acidic residues" evidence="1">
    <location>
        <begin position="119"/>
        <end position="130"/>
    </location>
</feature>